<proteinExistence type="predicted"/>
<keyword evidence="2" id="KW-1185">Reference proteome</keyword>
<organism evidence="1 2">
    <name type="scientific">Sphingobacterium micropteri</name>
    <dbReference type="NCBI Taxonomy" id="2763501"/>
    <lineage>
        <taxon>Bacteria</taxon>
        <taxon>Pseudomonadati</taxon>
        <taxon>Bacteroidota</taxon>
        <taxon>Sphingobacteriia</taxon>
        <taxon>Sphingobacteriales</taxon>
        <taxon>Sphingobacteriaceae</taxon>
        <taxon>Sphingobacterium</taxon>
    </lineage>
</organism>
<dbReference type="EMBL" id="JACOIK010000016">
    <property type="protein sequence ID" value="MBD1434860.1"/>
    <property type="molecule type" value="Genomic_DNA"/>
</dbReference>
<gene>
    <name evidence="1" type="ORF">H8B06_18700</name>
</gene>
<evidence type="ECO:0000313" key="1">
    <source>
        <dbReference type="EMBL" id="MBD1434860.1"/>
    </source>
</evidence>
<comment type="caution">
    <text evidence="1">The sequence shown here is derived from an EMBL/GenBank/DDBJ whole genome shotgun (WGS) entry which is preliminary data.</text>
</comment>
<dbReference type="RefSeq" id="WP_190995723.1">
    <property type="nucleotide sequence ID" value="NZ_JACOIK010000016.1"/>
</dbReference>
<accession>A0ABR7YU57</accession>
<name>A0ABR7YU57_9SPHI</name>
<sequence>MKLSENFAQLPFEEQKREMRIKIVQALKDGENIEMDMFLYENHTEKGIPIEAWLQANDEEE</sequence>
<reference evidence="1 2" key="1">
    <citation type="submission" date="2020-08" db="EMBL/GenBank/DDBJ databases">
        <title>Sphingobacterium sp. DN00404 isolated from aquaculture water.</title>
        <authorList>
            <person name="Zhang M."/>
        </authorList>
    </citation>
    <scope>NUCLEOTIDE SEQUENCE [LARGE SCALE GENOMIC DNA]</scope>
    <source>
        <strain evidence="1 2">DN00404</strain>
    </source>
</reference>
<evidence type="ECO:0000313" key="2">
    <source>
        <dbReference type="Proteomes" id="UP000602759"/>
    </source>
</evidence>
<protein>
    <submittedName>
        <fullName evidence="1">Uncharacterized protein</fullName>
    </submittedName>
</protein>
<dbReference type="Proteomes" id="UP000602759">
    <property type="component" value="Unassembled WGS sequence"/>
</dbReference>